<proteinExistence type="predicted"/>
<accession>A0A163X9T4</accession>
<keyword evidence="3" id="KW-1185">Reference proteome</keyword>
<gene>
    <name evidence="2" type="ORF">A4A58_17920</name>
</gene>
<dbReference type="RefSeq" id="WP_068738198.1">
    <property type="nucleotide sequence ID" value="NZ_LVYV01000055.1"/>
</dbReference>
<feature type="region of interest" description="Disordered" evidence="1">
    <location>
        <begin position="60"/>
        <end position="102"/>
    </location>
</feature>
<name>A0A163X9T4_9BRAD</name>
<evidence type="ECO:0000313" key="3">
    <source>
        <dbReference type="Proteomes" id="UP000076574"/>
    </source>
</evidence>
<sequence>MTALSAPPIKMEIAHCARAAARSTACDRLCGNLTIFGGRVFDTAFDLSRGRAGLYHRTHRRRDSVAGTAHRMSPRRMTASPSSAVPDVTRSHDGKGTLRDVG</sequence>
<dbReference type="EMBL" id="LVYV01000055">
    <property type="protein sequence ID" value="KZD20617.1"/>
    <property type="molecule type" value="Genomic_DNA"/>
</dbReference>
<reference evidence="2 3" key="1">
    <citation type="submission" date="2016-03" db="EMBL/GenBank/DDBJ databases">
        <title>Microsymbionts genomes from the relict species Vavilovia formosa (Stev.) Fed.</title>
        <authorList>
            <person name="Kopat V."/>
            <person name="Chirak E."/>
            <person name="Kimeklis A."/>
            <person name="Andronov E."/>
        </authorList>
    </citation>
    <scope>NUCLEOTIDE SEQUENCE [LARGE SCALE GENOMIC DNA]</scope>
    <source>
        <strain evidence="2 3">Vaf07</strain>
    </source>
</reference>
<feature type="compositionally biased region" description="Basic and acidic residues" evidence="1">
    <location>
        <begin position="89"/>
        <end position="102"/>
    </location>
</feature>
<dbReference type="AlphaFoldDB" id="A0A163X9T4"/>
<evidence type="ECO:0000313" key="2">
    <source>
        <dbReference type="EMBL" id="KZD20617.1"/>
    </source>
</evidence>
<organism evidence="2 3">
    <name type="scientific">Tardiphaga robiniae</name>
    <dbReference type="NCBI Taxonomy" id="943830"/>
    <lineage>
        <taxon>Bacteria</taxon>
        <taxon>Pseudomonadati</taxon>
        <taxon>Pseudomonadota</taxon>
        <taxon>Alphaproteobacteria</taxon>
        <taxon>Hyphomicrobiales</taxon>
        <taxon>Nitrobacteraceae</taxon>
        <taxon>Tardiphaga</taxon>
    </lineage>
</organism>
<protein>
    <submittedName>
        <fullName evidence="2">Uncharacterized protein</fullName>
    </submittedName>
</protein>
<evidence type="ECO:0000256" key="1">
    <source>
        <dbReference type="SAM" id="MobiDB-lite"/>
    </source>
</evidence>
<comment type="caution">
    <text evidence="2">The sequence shown here is derived from an EMBL/GenBank/DDBJ whole genome shotgun (WGS) entry which is preliminary data.</text>
</comment>
<dbReference type="Proteomes" id="UP000076574">
    <property type="component" value="Unassembled WGS sequence"/>
</dbReference>
<dbReference type="STRING" id="943830.A4A58_17920"/>